<sequence>MDLHQIQNRILNTVQIDTSKIHAWIYNNQSIVFDFLVNDYFISISYATQGQSFNLIERNKSRIGTPSHFSKLVEHLTEKYRTYPQSQNQEKTLWSFKLIEDDWAKIEEKFCEILTNIFAYMGNKLCHIFNVEKNQEIHLSEYLDNPQIEYIGIKGNSNDFFLSYARNHNLSDYVYLLNQKGFLAVEHKMGVSVFRRINKNSYQDLLPYFSDSFHELENVIYTIEAPKLQNAKQKNLLILFSYTNKSNENMIDRYYSHPFPFIANSIMPNTYIIRMADVADAFGSHGLNTQFDENIEDNIQKFIKRMMNIYDIDKENVVICGASSGGTGAVYHGLIGGYKTFAIDPFLGNHDYYGGKDPLYLHSIRQPIAETFRTLPHQINQKLANQVVISTAKVSEFYQDIHKLKAAIPELILCQFDCEKIGKHIDFSNNTVFMSNTIINSLLMGLNVNDVDISL</sequence>
<proteinExistence type="predicted"/>
<evidence type="ECO:0008006" key="3">
    <source>
        <dbReference type="Google" id="ProtNLM"/>
    </source>
</evidence>
<dbReference type="EMBL" id="OCNF01000010">
    <property type="protein sequence ID" value="SOD68719.1"/>
    <property type="molecule type" value="Genomic_DNA"/>
</dbReference>
<organism evidence="1 2">
    <name type="scientific">Alysiella filiformis DSM 16848</name>
    <dbReference type="NCBI Taxonomy" id="1120981"/>
    <lineage>
        <taxon>Bacteria</taxon>
        <taxon>Pseudomonadati</taxon>
        <taxon>Pseudomonadota</taxon>
        <taxon>Betaproteobacteria</taxon>
        <taxon>Neisseriales</taxon>
        <taxon>Neisseriaceae</taxon>
        <taxon>Alysiella</taxon>
    </lineage>
</organism>
<evidence type="ECO:0000313" key="2">
    <source>
        <dbReference type="Proteomes" id="UP000219669"/>
    </source>
</evidence>
<reference evidence="1 2" key="1">
    <citation type="submission" date="2017-09" db="EMBL/GenBank/DDBJ databases">
        <authorList>
            <person name="Ehlers B."/>
            <person name="Leendertz F.H."/>
        </authorList>
    </citation>
    <scope>NUCLEOTIDE SEQUENCE [LARGE SCALE GENOMIC DNA]</scope>
    <source>
        <strain evidence="1 2">DSM 16848</strain>
    </source>
</reference>
<accession>A0A286ECX8</accession>
<dbReference type="RefSeq" id="WP_097114402.1">
    <property type="nucleotide sequence ID" value="NZ_CP083931.1"/>
</dbReference>
<name>A0A286ECX8_9NEIS</name>
<dbReference type="Gene3D" id="3.40.50.1820">
    <property type="entry name" value="alpha/beta hydrolase"/>
    <property type="match status" value="1"/>
</dbReference>
<keyword evidence="2" id="KW-1185">Reference proteome</keyword>
<evidence type="ECO:0000313" key="1">
    <source>
        <dbReference type="EMBL" id="SOD68719.1"/>
    </source>
</evidence>
<dbReference type="OrthoDB" id="2359060at2"/>
<protein>
    <recommendedName>
        <fullName evidence="3">XcbB/CpsF family capsular polysaccharide biosynthesis protein</fullName>
    </recommendedName>
</protein>
<dbReference type="AlphaFoldDB" id="A0A286ECX8"/>
<dbReference type="NCBIfam" id="NF033892">
    <property type="entry name" value="XcbB_CpsF_sero"/>
    <property type="match status" value="1"/>
</dbReference>
<dbReference type="Proteomes" id="UP000219669">
    <property type="component" value="Unassembled WGS sequence"/>
</dbReference>
<gene>
    <name evidence="1" type="ORF">SAMN02746062_01370</name>
</gene>
<dbReference type="SUPFAM" id="SSF53474">
    <property type="entry name" value="alpha/beta-Hydrolases"/>
    <property type="match status" value="1"/>
</dbReference>
<dbReference type="InterPro" id="IPR029058">
    <property type="entry name" value="AB_hydrolase_fold"/>
</dbReference>